<accession>A0AAW0BXV9</accession>
<organism evidence="1 2">
    <name type="scientific">Favolaschia claudopus</name>
    <dbReference type="NCBI Taxonomy" id="2862362"/>
    <lineage>
        <taxon>Eukaryota</taxon>
        <taxon>Fungi</taxon>
        <taxon>Dikarya</taxon>
        <taxon>Basidiomycota</taxon>
        <taxon>Agaricomycotina</taxon>
        <taxon>Agaricomycetes</taxon>
        <taxon>Agaricomycetidae</taxon>
        <taxon>Agaricales</taxon>
        <taxon>Marasmiineae</taxon>
        <taxon>Mycenaceae</taxon>
        <taxon>Favolaschia</taxon>
    </lineage>
</organism>
<keyword evidence="2" id="KW-1185">Reference proteome</keyword>
<dbReference type="AlphaFoldDB" id="A0AAW0BXV9"/>
<comment type="caution">
    <text evidence="1">The sequence shown here is derived from an EMBL/GenBank/DDBJ whole genome shotgun (WGS) entry which is preliminary data.</text>
</comment>
<reference evidence="1 2" key="1">
    <citation type="journal article" date="2024" name="J Genomics">
        <title>Draft genome sequencing and assembly of Favolaschia claudopus CIRM-BRFM 2984 isolated from oak limbs.</title>
        <authorList>
            <person name="Navarro D."/>
            <person name="Drula E."/>
            <person name="Chaduli D."/>
            <person name="Cazenave R."/>
            <person name="Ahrendt S."/>
            <person name="Wang J."/>
            <person name="Lipzen A."/>
            <person name="Daum C."/>
            <person name="Barry K."/>
            <person name="Grigoriev I.V."/>
            <person name="Favel A."/>
            <person name="Rosso M.N."/>
            <person name="Martin F."/>
        </authorList>
    </citation>
    <scope>NUCLEOTIDE SEQUENCE [LARGE SCALE GENOMIC DNA]</scope>
    <source>
        <strain evidence="1 2">CIRM-BRFM 2984</strain>
    </source>
</reference>
<proteinExistence type="predicted"/>
<protein>
    <submittedName>
        <fullName evidence="1">F-box domain-containing protein</fullName>
    </submittedName>
</protein>
<gene>
    <name evidence="1" type="ORF">R3P38DRAFT_2926276</name>
</gene>
<dbReference type="EMBL" id="JAWWNJ010000024">
    <property type="protein sequence ID" value="KAK7031964.1"/>
    <property type="molecule type" value="Genomic_DNA"/>
</dbReference>
<dbReference type="Proteomes" id="UP001362999">
    <property type="component" value="Unassembled WGS sequence"/>
</dbReference>
<name>A0AAW0BXV9_9AGAR</name>
<sequence>MLDTLPVELVLYILRGSSLSVVLNVSRTCSYLRGIPLVERRLWVDASDAYRIRLPLGETLKTIKLSLIPGYAARCVAIQNKVRPLQHCSFSSSIPNPVFISPIRTYEATGLYALPAYAPWGPAKYSQCSFVGHIPPTFLSVLPGGHSFLLGSLRHLTVYDLVGKYGIELNVGPSCPQYEPRPGAEAVSAVDWDSRDNGVHIGVAVLSKAFDEQCEVQSYLSVFQINYDAKGVQNNNQAPSVRRTQLVSVPFRAEAVAIRGHLVVVYNHSNVLLVDLRIGRRGWWRAEKFVIQHATIDLGTRLPTAFLEVRSQDQSTLFLSLDETAAMLEFSKSESDSGIASSPLKPEAICLLPRRVYIPGNADRYLSHNCTTHGFRDAITISHTDGINGTKFLPLSDSQQPIQARSSYHTMLTAVDSNGLIEVQLLDREEDIEPDARRIISFPAERMRGVGRSVGFDPVYGLGFVFARGRLWVMQY</sequence>
<evidence type="ECO:0000313" key="1">
    <source>
        <dbReference type="EMBL" id="KAK7031964.1"/>
    </source>
</evidence>
<evidence type="ECO:0000313" key="2">
    <source>
        <dbReference type="Proteomes" id="UP001362999"/>
    </source>
</evidence>